<evidence type="ECO:0000313" key="2">
    <source>
        <dbReference type="Proteomes" id="UP001060085"/>
    </source>
</evidence>
<gene>
    <name evidence="1" type="ORF">M9H77_23450</name>
</gene>
<dbReference type="EMBL" id="CM044705">
    <property type="protein sequence ID" value="KAI5664127.1"/>
    <property type="molecule type" value="Genomic_DNA"/>
</dbReference>
<sequence length="142" mass="16065">MIAYLEDTLKSKIEEFDGQRKLPKLFTMCSIVKEQPMELLWVKIGKVFERSHLTADHRVARTVTDRILPGLLLEVDNLPRTLGLTLTSPTYRGYLPSPVGRLQITIFNQKFTGDGRLEPTFDASSVFFPSLLLSPSMMTGSF</sequence>
<dbReference type="Proteomes" id="UP001060085">
    <property type="component" value="Linkage Group LG05"/>
</dbReference>
<accession>A0ACC0AVU7</accession>
<proteinExistence type="predicted"/>
<reference evidence="2" key="1">
    <citation type="journal article" date="2023" name="Nat. Plants">
        <title>Single-cell RNA sequencing provides a high-resolution roadmap for understanding the multicellular compartmentation of specialized metabolism.</title>
        <authorList>
            <person name="Sun S."/>
            <person name="Shen X."/>
            <person name="Li Y."/>
            <person name="Li Y."/>
            <person name="Wang S."/>
            <person name="Li R."/>
            <person name="Zhang H."/>
            <person name="Shen G."/>
            <person name="Guo B."/>
            <person name="Wei J."/>
            <person name="Xu J."/>
            <person name="St-Pierre B."/>
            <person name="Chen S."/>
            <person name="Sun C."/>
        </authorList>
    </citation>
    <scope>NUCLEOTIDE SEQUENCE [LARGE SCALE GENOMIC DNA]</scope>
</reference>
<evidence type="ECO:0000313" key="1">
    <source>
        <dbReference type="EMBL" id="KAI5664127.1"/>
    </source>
</evidence>
<keyword evidence="2" id="KW-1185">Reference proteome</keyword>
<organism evidence="1 2">
    <name type="scientific">Catharanthus roseus</name>
    <name type="common">Madagascar periwinkle</name>
    <name type="synonym">Vinca rosea</name>
    <dbReference type="NCBI Taxonomy" id="4058"/>
    <lineage>
        <taxon>Eukaryota</taxon>
        <taxon>Viridiplantae</taxon>
        <taxon>Streptophyta</taxon>
        <taxon>Embryophyta</taxon>
        <taxon>Tracheophyta</taxon>
        <taxon>Spermatophyta</taxon>
        <taxon>Magnoliopsida</taxon>
        <taxon>eudicotyledons</taxon>
        <taxon>Gunneridae</taxon>
        <taxon>Pentapetalae</taxon>
        <taxon>asterids</taxon>
        <taxon>lamiids</taxon>
        <taxon>Gentianales</taxon>
        <taxon>Apocynaceae</taxon>
        <taxon>Rauvolfioideae</taxon>
        <taxon>Vinceae</taxon>
        <taxon>Catharanthinae</taxon>
        <taxon>Catharanthus</taxon>
    </lineage>
</organism>
<protein>
    <submittedName>
        <fullName evidence="1">Uncharacterized protein</fullName>
    </submittedName>
</protein>
<comment type="caution">
    <text evidence="1">The sequence shown here is derived from an EMBL/GenBank/DDBJ whole genome shotgun (WGS) entry which is preliminary data.</text>
</comment>
<name>A0ACC0AVU7_CATRO</name>